<comment type="caution">
    <text evidence="1">The sequence shown here is derived from an EMBL/GenBank/DDBJ whole genome shotgun (WGS) entry which is preliminary data.</text>
</comment>
<dbReference type="Proteomes" id="UP000748531">
    <property type="component" value="Unassembled WGS sequence"/>
</dbReference>
<dbReference type="AlphaFoldDB" id="A0A8J4WV64"/>
<organism evidence="1 2">
    <name type="scientific">Paragonimus heterotremus</name>
    <dbReference type="NCBI Taxonomy" id="100268"/>
    <lineage>
        <taxon>Eukaryota</taxon>
        <taxon>Metazoa</taxon>
        <taxon>Spiralia</taxon>
        <taxon>Lophotrochozoa</taxon>
        <taxon>Platyhelminthes</taxon>
        <taxon>Trematoda</taxon>
        <taxon>Digenea</taxon>
        <taxon>Plagiorchiida</taxon>
        <taxon>Troglotremata</taxon>
        <taxon>Troglotrematidae</taxon>
        <taxon>Paragonimus</taxon>
    </lineage>
</organism>
<gene>
    <name evidence="1" type="ORF">PHET_08213</name>
</gene>
<dbReference type="EMBL" id="LUCH01004917">
    <property type="protein sequence ID" value="KAF5398527.1"/>
    <property type="molecule type" value="Genomic_DNA"/>
</dbReference>
<keyword evidence="2" id="KW-1185">Reference proteome</keyword>
<evidence type="ECO:0000313" key="1">
    <source>
        <dbReference type="EMBL" id="KAF5398527.1"/>
    </source>
</evidence>
<dbReference type="OrthoDB" id="6225793at2759"/>
<proteinExistence type="predicted"/>
<accession>A0A8J4WV64</accession>
<sequence length="213" mass="25021">MTAKQSNTVSPTCVVPTEDCVGKTREKWLCLPGYHPQEFFQCAVKTAQIHEIDKPNERIRWSQNLNRVKNPMDRFRPWAHDHSGLRLLDWNTSKVDCQPAKVGNFDYLPVCMERPSPLTRYFNVLDNLKEAHPRPLLERYVYRNPDEYLLKRDVDKVACSFGCDARPFTELRPMHQREIMRLRFATNNYRTFDDWKEDTTDGLLANVAKSSSR</sequence>
<reference evidence="1" key="1">
    <citation type="submission" date="2019-05" db="EMBL/GenBank/DDBJ databases">
        <title>Annotation for the trematode Paragonimus heterotremus.</title>
        <authorList>
            <person name="Choi Y.-J."/>
        </authorList>
    </citation>
    <scope>NUCLEOTIDE SEQUENCE</scope>
    <source>
        <strain evidence="1">LC</strain>
    </source>
</reference>
<evidence type="ECO:0000313" key="2">
    <source>
        <dbReference type="Proteomes" id="UP000748531"/>
    </source>
</evidence>
<name>A0A8J4WV64_9TREM</name>
<protein>
    <submittedName>
        <fullName evidence="1">Uncharacterized protein</fullName>
    </submittedName>
</protein>